<organism evidence="1 2">
    <name type="scientific">Serratia marcescens subsp. marcescens Db11</name>
    <dbReference type="NCBI Taxonomy" id="273526"/>
    <lineage>
        <taxon>Bacteria</taxon>
        <taxon>Pseudomonadati</taxon>
        <taxon>Pseudomonadota</taxon>
        <taxon>Gammaproteobacteria</taxon>
        <taxon>Enterobacterales</taxon>
        <taxon>Yersiniaceae</taxon>
        <taxon>Serratia</taxon>
    </lineage>
</organism>
<evidence type="ECO:0000313" key="2">
    <source>
        <dbReference type="Proteomes" id="UP000018979"/>
    </source>
</evidence>
<dbReference type="KEGG" id="smac:SMDB11_1217"/>
<reference evidence="1 2" key="3">
    <citation type="journal article" date="2014" name="Genome Biol. Evol.">
        <title>Genome evolution and plasticity of Serratia marcescens, an important multidrug-resistant nosocomial pathogen.</title>
        <authorList>
            <person name="Iguchi A."/>
            <person name="Nagaya Y."/>
            <person name="Pradel E."/>
            <person name="Ooka T."/>
            <person name="Ogura Y."/>
            <person name="Katsura K."/>
            <person name="Kurokawa K."/>
            <person name="Oshima K."/>
            <person name="Hattori M."/>
            <person name="Parkhill J."/>
            <person name="Sebaihia M."/>
            <person name="Coulthurst S.J."/>
            <person name="Gotoh N."/>
            <person name="Thomson N.R."/>
            <person name="Ewbank J.J."/>
            <person name="Hayashi T."/>
        </authorList>
    </citation>
    <scope>NUCLEOTIDE SEQUENCE [LARGE SCALE GENOMIC DNA]</scope>
    <source>
        <strain evidence="1 2">Db11</strain>
    </source>
</reference>
<reference evidence="2" key="2">
    <citation type="submission" date="2013-11" db="EMBL/GenBank/DDBJ databases">
        <title>Genome sequences of clinical and environmental isolates of Serratia marcescens.</title>
        <authorList>
            <person name="Iguchi A."/>
            <person name="Komatsu H."/>
            <person name="Nagaya Y."/>
            <person name="Ogura Y."/>
            <person name="Katsura K."/>
            <person name="Kurokawa K."/>
            <person name="Ooka T."/>
            <person name="Hattori M."/>
            <person name="Gotoh N."/>
            <person name="Thomson N."/>
            <person name="Hayashi T."/>
        </authorList>
    </citation>
    <scope>NUCLEOTIDE SEQUENCE [LARGE SCALE GENOMIC DNA]</scope>
    <source>
        <strain evidence="2">Db11</strain>
    </source>
</reference>
<evidence type="ECO:0000313" key="1">
    <source>
        <dbReference type="EMBL" id="CDG11793.1"/>
    </source>
</evidence>
<dbReference type="InterPro" id="IPR013762">
    <property type="entry name" value="Integrase-like_cat_sf"/>
</dbReference>
<sequence>MSFEESPPTCHEVRSLAGRLYEKERGKYFAQKLLWHSSEVMTLKYPNTRRKAYVMQQKTKYQNSSKFRVIPIFSKKDL</sequence>
<protein>
    <submittedName>
        <fullName evidence="1">Phage integrase</fullName>
    </submittedName>
</protein>
<name>A0ABC9IGZ1_SERMA</name>
<dbReference type="AlphaFoldDB" id="A0ABC9IGZ1"/>
<dbReference type="Gene3D" id="1.10.443.10">
    <property type="entry name" value="Intergrase catalytic core"/>
    <property type="match status" value="1"/>
</dbReference>
<accession>A0ABC9IGZ1</accession>
<dbReference type="EMBL" id="HG326223">
    <property type="protein sequence ID" value="CDG11793.1"/>
    <property type="molecule type" value="Genomic_DNA"/>
</dbReference>
<gene>
    <name evidence="1" type="ORF">SMDB11_1217</name>
</gene>
<proteinExistence type="predicted"/>
<dbReference type="Proteomes" id="UP000018979">
    <property type="component" value="Chromosome I"/>
</dbReference>
<reference evidence="1 2" key="1">
    <citation type="submission" date="2013-06" db="EMBL/GenBank/DDBJ databases">
        <authorList>
            <person name="Aslett M."/>
        </authorList>
    </citation>
    <scope>NUCLEOTIDE SEQUENCE [LARGE SCALE GENOMIC DNA]</scope>
    <source>
        <strain evidence="1 2">Db11</strain>
    </source>
</reference>